<dbReference type="PROSITE" id="PS50011">
    <property type="entry name" value="PROTEIN_KINASE_DOM"/>
    <property type="match status" value="1"/>
</dbReference>
<feature type="region of interest" description="Disordered" evidence="7">
    <location>
        <begin position="501"/>
        <end position="528"/>
    </location>
</feature>
<dbReference type="InterPro" id="IPR017441">
    <property type="entry name" value="Protein_kinase_ATP_BS"/>
</dbReference>
<feature type="compositionally biased region" description="Low complexity" evidence="7">
    <location>
        <begin position="629"/>
        <end position="638"/>
    </location>
</feature>
<name>A0A1D1ZQL7_AUXPR</name>
<dbReference type="InterPro" id="IPR011009">
    <property type="entry name" value="Kinase-like_dom_sf"/>
</dbReference>
<keyword evidence="4" id="KW-0418">Kinase</keyword>
<protein>
    <submittedName>
        <fullName evidence="10">Uncharacterized protein</fullName>
    </submittedName>
</protein>
<dbReference type="Gene3D" id="1.10.510.10">
    <property type="entry name" value="Transferase(Phosphotransferase) domain 1"/>
    <property type="match status" value="1"/>
</dbReference>
<dbReference type="PROSITE" id="PS00108">
    <property type="entry name" value="PROTEIN_KINASE_ST"/>
    <property type="match status" value="1"/>
</dbReference>
<dbReference type="GO" id="GO:0004674">
    <property type="term" value="F:protein serine/threonine kinase activity"/>
    <property type="evidence" value="ECO:0007669"/>
    <property type="project" value="UniProtKB-KW"/>
</dbReference>
<feature type="compositionally biased region" description="Basic and acidic residues" evidence="7">
    <location>
        <begin position="442"/>
        <end position="453"/>
    </location>
</feature>
<gene>
    <name evidence="10" type="ORF">g.66065</name>
</gene>
<evidence type="ECO:0000313" key="10">
    <source>
        <dbReference type="EMBL" id="JAT69149.1"/>
    </source>
</evidence>
<evidence type="ECO:0000256" key="2">
    <source>
        <dbReference type="ARBA" id="ARBA00022679"/>
    </source>
</evidence>
<feature type="compositionally biased region" description="Low complexity" evidence="7">
    <location>
        <begin position="387"/>
        <end position="405"/>
    </location>
</feature>
<dbReference type="Gene3D" id="1.10.238.10">
    <property type="entry name" value="EF-hand"/>
    <property type="match status" value="1"/>
</dbReference>
<reference evidence="10" key="1">
    <citation type="submission" date="2015-08" db="EMBL/GenBank/DDBJ databases">
        <authorList>
            <person name="Babu N.S."/>
            <person name="Beckwith C.J."/>
            <person name="Beseler K.G."/>
            <person name="Brison A."/>
            <person name="Carone J.V."/>
            <person name="Caskin T.P."/>
            <person name="Diamond M."/>
            <person name="Durham M.E."/>
            <person name="Foxe J.M."/>
            <person name="Go M."/>
            <person name="Henderson B.A."/>
            <person name="Jones I.B."/>
            <person name="McGettigan J.A."/>
            <person name="Micheletti S.J."/>
            <person name="Nasrallah M.E."/>
            <person name="Ortiz D."/>
            <person name="Piller C.R."/>
            <person name="Privatt S.R."/>
            <person name="Schneider S.L."/>
            <person name="Sharp S."/>
            <person name="Smith T.C."/>
            <person name="Stanton J.D."/>
            <person name="Ullery H.E."/>
            <person name="Wilson R.J."/>
            <person name="Serrano M.G."/>
            <person name="Buck G."/>
            <person name="Lee V."/>
            <person name="Wang Y."/>
            <person name="Carvalho R."/>
            <person name="Voegtly L."/>
            <person name="Shi R."/>
            <person name="Duckworth R."/>
            <person name="Johnson A."/>
            <person name="Loviza R."/>
            <person name="Walstead R."/>
            <person name="Shah Z."/>
            <person name="Kiflezghi M."/>
            <person name="Wade K."/>
            <person name="Ball S.L."/>
            <person name="Bradley K.W."/>
            <person name="Asai D.J."/>
            <person name="Bowman C.A."/>
            <person name="Russell D.A."/>
            <person name="Pope W.H."/>
            <person name="Jacobs-Sera D."/>
            <person name="Hendrix R.W."/>
            <person name="Hatfull G.F."/>
        </authorList>
    </citation>
    <scope>NUCLEOTIDE SEQUENCE</scope>
</reference>
<keyword evidence="1" id="KW-0723">Serine/threonine-protein kinase</keyword>
<dbReference type="InterPro" id="IPR000719">
    <property type="entry name" value="Prot_kinase_dom"/>
</dbReference>
<evidence type="ECO:0000256" key="7">
    <source>
        <dbReference type="SAM" id="MobiDB-lite"/>
    </source>
</evidence>
<dbReference type="PANTHER" id="PTHR24349">
    <property type="entry name" value="SERINE/THREONINE-PROTEIN KINASE"/>
    <property type="match status" value="1"/>
</dbReference>
<feature type="region of interest" description="Disordered" evidence="7">
    <location>
        <begin position="352"/>
        <end position="405"/>
    </location>
</feature>
<evidence type="ECO:0000259" key="9">
    <source>
        <dbReference type="PROSITE" id="PS50222"/>
    </source>
</evidence>
<dbReference type="SUPFAM" id="SSF56112">
    <property type="entry name" value="Protein kinase-like (PK-like)"/>
    <property type="match status" value="1"/>
</dbReference>
<dbReference type="SMART" id="SM00220">
    <property type="entry name" value="S_TKc"/>
    <property type="match status" value="1"/>
</dbReference>
<evidence type="ECO:0000256" key="1">
    <source>
        <dbReference type="ARBA" id="ARBA00022527"/>
    </source>
</evidence>
<dbReference type="SUPFAM" id="SSF47473">
    <property type="entry name" value="EF-hand"/>
    <property type="match status" value="1"/>
</dbReference>
<evidence type="ECO:0000256" key="6">
    <source>
        <dbReference type="PROSITE-ProRule" id="PRU10141"/>
    </source>
</evidence>
<proteinExistence type="predicted"/>
<feature type="domain" description="Protein kinase" evidence="8">
    <location>
        <begin position="29"/>
        <end position="302"/>
    </location>
</feature>
<feature type="binding site" evidence="6">
    <location>
        <position position="62"/>
    </location>
    <ligand>
        <name>ATP</name>
        <dbReference type="ChEBI" id="CHEBI:30616"/>
    </ligand>
</feature>
<evidence type="ECO:0000256" key="5">
    <source>
        <dbReference type="ARBA" id="ARBA00022840"/>
    </source>
</evidence>
<feature type="region of interest" description="Disordered" evidence="7">
    <location>
        <begin position="542"/>
        <end position="733"/>
    </location>
</feature>
<dbReference type="InterPro" id="IPR008271">
    <property type="entry name" value="Ser/Thr_kinase_AS"/>
</dbReference>
<feature type="region of interest" description="Disordered" evidence="7">
    <location>
        <begin position="442"/>
        <end position="466"/>
    </location>
</feature>
<dbReference type="PROSITE" id="PS00107">
    <property type="entry name" value="PROTEIN_KINASE_ATP"/>
    <property type="match status" value="1"/>
</dbReference>
<dbReference type="AlphaFoldDB" id="A0A1D1ZQL7"/>
<dbReference type="GO" id="GO:0005524">
    <property type="term" value="F:ATP binding"/>
    <property type="evidence" value="ECO:0007669"/>
    <property type="project" value="UniProtKB-UniRule"/>
</dbReference>
<evidence type="ECO:0000256" key="4">
    <source>
        <dbReference type="ARBA" id="ARBA00022777"/>
    </source>
</evidence>
<dbReference type="InterPro" id="IPR050205">
    <property type="entry name" value="CDPK_Ser/Thr_kinases"/>
</dbReference>
<dbReference type="Pfam" id="PF00069">
    <property type="entry name" value="Pkinase"/>
    <property type="match status" value="1"/>
</dbReference>
<evidence type="ECO:0000256" key="3">
    <source>
        <dbReference type="ARBA" id="ARBA00022741"/>
    </source>
</evidence>
<keyword evidence="3 6" id="KW-0547">Nucleotide-binding</keyword>
<dbReference type="Gene3D" id="3.30.200.20">
    <property type="entry name" value="Phosphorylase Kinase, domain 1"/>
    <property type="match status" value="1"/>
</dbReference>
<sequence>MRVDIWDVKPKEDLEALDAGLPKNFDSLFELGATLGKGGFGLVRVATEKATGQEYACKSVCKRLNIPNLSAAKQAAHIDNIKREIAILKRLRGTLSVVVFKGAYEDDEDIHILMELCRGGELEHELGRRPYSEKLVAGYMRSVLYTLAQCHSLHILHRDIKPGNFMLLTTEIDSPLKAIDFGLAVFYDPAKLPRTDLGLEGTTWFMAPETLSSDVYPASDVWAAGVMAYQLLSGVLPFNDRRNPNSPSLSLIWRSILTDTPSFTTSAWSEVSEEGKDFVRKLLEKDHKKRPSAKDMLGHAWLQSSFYTTNARPISASVVQRLQRFSQAPMLKRSILELIAAELLEVAPPQLDPSVHGMSSYSRAASKEPGKSAEVGESGPGLEPALSSPSPSGDDPQSILSRADSLSGSSSLRIVGRSQSVHGGRFFARSPSSQALSLLASAHEKNQRARMRDGSGPPSSEGSAHGEKEYWRVLRAASELALMGSQHGKTKALEYLHTHPRSEEEIGEQRKAARLALDTSTHGGSDYDRLLRRLEEESKRPDKAVLDLRGGMRGSRSTSSLASLHKQERKERQKRPAPSDPQAAAGPGSPVGRRGAPGVPVWPGSAGASLPASIPEEPESEQGGRRRGGSAALAALGRPSPPARPQGGREEDVGHARRVTFNAELPSYHAGGEAGPGAGDRRAGSSESNAAPAPESGAAAPGPAASASPISSWPAGTQSPGAAPPSSVDPGAVTVTTPAELSRLMRKMRFRPGEALSAEALCEALHRLGYDLEPSEVSMLLRELDRDADGAIHPSEFVASQLDWGAMQQSNRDLWLECARRAFSGLDTDKDGRVDADALLSVLRSKLPAAEVDYAVEHAMVEAGHADADDMDFEGFLRLLHMDAGEASDALHLYDARMPADLTPDLDPTVHNNGSFGRLDSIEEAA</sequence>
<keyword evidence="2" id="KW-0808">Transferase</keyword>
<keyword evidence="5 6" id="KW-0067">ATP-binding</keyword>
<accession>A0A1D1ZQL7</accession>
<feature type="domain" description="EF-hand" evidence="9">
    <location>
        <begin position="814"/>
        <end position="849"/>
    </location>
</feature>
<organism evidence="10">
    <name type="scientific">Auxenochlorella protothecoides</name>
    <name type="common">Green microalga</name>
    <name type="synonym">Chlorella protothecoides</name>
    <dbReference type="NCBI Taxonomy" id="3075"/>
    <lineage>
        <taxon>Eukaryota</taxon>
        <taxon>Viridiplantae</taxon>
        <taxon>Chlorophyta</taxon>
        <taxon>core chlorophytes</taxon>
        <taxon>Trebouxiophyceae</taxon>
        <taxon>Chlorellales</taxon>
        <taxon>Chlorellaceae</taxon>
        <taxon>Auxenochlorella</taxon>
    </lineage>
</organism>
<dbReference type="PROSITE" id="PS50222">
    <property type="entry name" value="EF_HAND_2"/>
    <property type="match status" value="1"/>
</dbReference>
<dbReference type="SMART" id="SM00054">
    <property type="entry name" value="EFh"/>
    <property type="match status" value="2"/>
</dbReference>
<feature type="compositionally biased region" description="Low complexity" evidence="7">
    <location>
        <begin position="685"/>
        <end position="716"/>
    </location>
</feature>
<dbReference type="GO" id="GO:0005509">
    <property type="term" value="F:calcium ion binding"/>
    <property type="evidence" value="ECO:0007669"/>
    <property type="project" value="InterPro"/>
</dbReference>
<feature type="region of interest" description="Disordered" evidence="7">
    <location>
        <begin position="905"/>
        <end position="926"/>
    </location>
</feature>
<evidence type="ECO:0000259" key="8">
    <source>
        <dbReference type="PROSITE" id="PS50011"/>
    </source>
</evidence>
<dbReference type="Pfam" id="PF13833">
    <property type="entry name" value="EF-hand_8"/>
    <property type="match status" value="1"/>
</dbReference>
<dbReference type="EMBL" id="GDKF01009473">
    <property type="protein sequence ID" value="JAT69149.1"/>
    <property type="molecule type" value="Transcribed_RNA"/>
</dbReference>
<feature type="compositionally biased region" description="Basic and acidic residues" evidence="7">
    <location>
        <begin position="501"/>
        <end position="511"/>
    </location>
</feature>
<dbReference type="InterPro" id="IPR011992">
    <property type="entry name" value="EF-hand-dom_pair"/>
</dbReference>
<dbReference type="InterPro" id="IPR002048">
    <property type="entry name" value="EF_hand_dom"/>
</dbReference>